<proteinExistence type="predicted"/>
<dbReference type="RefSeq" id="WP_296944162.1">
    <property type="nucleotide sequence ID" value="NZ_LT599032.1"/>
</dbReference>
<organism evidence="1">
    <name type="scientific">uncultured Dysgonomonas sp</name>
    <dbReference type="NCBI Taxonomy" id="206096"/>
    <lineage>
        <taxon>Bacteria</taxon>
        <taxon>Pseudomonadati</taxon>
        <taxon>Bacteroidota</taxon>
        <taxon>Bacteroidia</taxon>
        <taxon>Bacteroidales</taxon>
        <taxon>Dysgonomonadaceae</taxon>
        <taxon>Dysgonomonas</taxon>
        <taxon>environmental samples</taxon>
    </lineage>
</organism>
<dbReference type="AlphaFoldDB" id="A0A212K4J4"/>
<gene>
    <name evidence="1" type="ORF">KL86DYS1_31411</name>
</gene>
<accession>A0A212K4J4</accession>
<protein>
    <submittedName>
        <fullName evidence="1">Uncharacterized protein</fullName>
    </submittedName>
</protein>
<sequence length="129" mass="15479">MDNMQQILMKESKNGSDNNQIYLYKINDYWFAYEYSAFYLYSICCVDAVFKYTEPENKKTILISVLKNGYEKAGNPQLRVVERTEHQMVLNCGIKCKGFQQWKDGWITLFKDRYFVQIIQEFYRSLCKL</sequence>
<evidence type="ECO:0000313" key="1">
    <source>
        <dbReference type="EMBL" id="SBW06576.1"/>
    </source>
</evidence>
<reference evidence="1" key="1">
    <citation type="submission" date="2016-04" db="EMBL/GenBank/DDBJ databases">
        <authorList>
            <person name="Evans L.H."/>
            <person name="Alamgir A."/>
            <person name="Owens N."/>
            <person name="Weber N.D."/>
            <person name="Virtaneva K."/>
            <person name="Barbian K."/>
            <person name="Babar A."/>
            <person name="Rosenke K."/>
        </authorList>
    </citation>
    <scope>NUCLEOTIDE SEQUENCE</scope>
    <source>
        <strain evidence="1">86-1</strain>
    </source>
</reference>
<dbReference type="EMBL" id="FLUM01000003">
    <property type="protein sequence ID" value="SBW06576.1"/>
    <property type="molecule type" value="Genomic_DNA"/>
</dbReference>
<name>A0A212K4J4_9BACT</name>